<dbReference type="PANTHER" id="PTHR18901:SF38">
    <property type="entry name" value="PSEUDOURIDINE-5'-PHOSPHATASE"/>
    <property type="match status" value="1"/>
</dbReference>
<dbReference type="NCBIfam" id="TIGR01509">
    <property type="entry name" value="HAD-SF-IA-v3"/>
    <property type="match status" value="1"/>
</dbReference>
<accession>A0A0M3K900</accession>
<reference evidence="3" key="1">
    <citation type="submission" date="2017-02" db="UniProtKB">
        <authorList>
            <consortium name="WormBaseParasite"/>
        </authorList>
    </citation>
    <scope>IDENTIFICATION</scope>
</reference>
<dbReference type="Gene3D" id="1.10.150.240">
    <property type="entry name" value="Putative phosphatase, domain 2"/>
    <property type="match status" value="1"/>
</dbReference>
<dbReference type="PANTHER" id="PTHR18901">
    <property type="entry name" value="2-DEOXYGLUCOSE-6-PHOSPHATE PHOSPHATASE 2"/>
    <property type="match status" value="1"/>
</dbReference>
<keyword evidence="2" id="KW-1185">Reference proteome</keyword>
<proteinExistence type="predicted"/>
<gene>
    <name evidence="1" type="ORF">ASIM_LOCUS16848</name>
</gene>
<dbReference type="Proteomes" id="UP000267096">
    <property type="component" value="Unassembled WGS sequence"/>
</dbReference>
<evidence type="ECO:0000313" key="1">
    <source>
        <dbReference type="EMBL" id="VDK58859.1"/>
    </source>
</evidence>
<dbReference type="GO" id="GO:0016791">
    <property type="term" value="F:phosphatase activity"/>
    <property type="evidence" value="ECO:0007669"/>
    <property type="project" value="TreeGrafter"/>
</dbReference>
<evidence type="ECO:0000313" key="3">
    <source>
        <dbReference type="WBParaSite" id="ASIM_0001744201-mRNA-1"/>
    </source>
</evidence>
<dbReference type="Pfam" id="PF00702">
    <property type="entry name" value="Hydrolase"/>
    <property type="match status" value="1"/>
</dbReference>
<protein>
    <submittedName>
        <fullName evidence="3">Pseudouridine-5'-monophosphatase (inferred by orthology to a human protein)</fullName>
    </submittedName>
</protein>
<sequence length="202" mass="22724">MAKYGKEYTIELKKLTLGMSQLPGIELVLDKVGLKDKVSVQEYAAEYDALLPELLPQCSLMKGAMRFVRHLAEHNIPRAICTGSPDLECNIKLTNHKELRDLIPFIVRGSDPEIRRGKPAPDCFLVTMNRFEKKPESSRNVLVFEDSINGTRAAISANMQAIMIPDVRFTTPPKELIAQTRMILNSFDDFKPESVGLPAYKC</sequence>
<reference evidence="1 2" key="2">
    <citation type="submission" date="2018-11" db="EMBL/GenBank/DDBJ databases">
        <authorList>
            <consortium name="Pathogen Informatics"/>
        </authorList>
    </citation>
    <scope>NUCLEOTIDE SEQUENCE [LARGE SCALE GENOMIC DNA]</scope>
</reference>
<name>A0A0M3K900_ANISI</name>
<dbReference type="SUPFAM" id="SSF56784">
    <property type="entry name" value="HAD-like"/>
    <property type="match status" value="1"/>
</dbReference>
<dbReference type="InterPro" id="IPR023214">
    <property type="entry name" value="HAD_sf"/>
</dbReference>
<dbReference type="EMBL" id="UYRR01033475">
    <property type="protein sequence ID" value="VDK58859.1"/>
    <property type="molecule type" value="Genomic_DNA"/>
</dbReference>
<organism evidence="3">
    <name type="scientific">Anisakis simplex</name>
    <name type="common">Herring worm</name>
    <dbReference type="NCBI Taxonomy" id="6269"/>
    <lineage>
        <taxon>Eukaryota</taxon>
        <taxon>Metazoa</taxon>
        <taxon>Ecdysozoa</taxon>
        <taxon>Nematoda</taxon>
        <taxon>Chromadorea</taxon>
        <taxon>Rhabditida</taxon>
        <taxon>Spirurina</taxon>
        <taxon>Ascaridomorpha</taxon>
        <taxon>Ascaridoidea</taxon>
        <taxon>Anisakidae</taxon>
        <taxon>Anisakis</taxon>
        <taxon>Anisakis simplex complex</taxon>
    </lineage>
</organism>
<dbReference type="InterPro" id="IPR036412">
    <property type="entry name" value="HAD-like_sf"/>
</dbReference>
<dbReference type="InterPro" id="IPR023198">
    <property type="entry name" value="PGP-like_dom2"/>
</dbReference>
<dbReference type="InterPro" id="IPR006439">
    <property type="entry name" value="HAD-SF_hydro_IA"/>
</dbReference>
<dbReference type="WBParaSite" id="ASIM_0001744201-mRNA-1">
    <property type="protein sequence ID" value="ASIM_0001744201-mRNA-1"/>
    <property type="gene ID" value="ASIM_0001744201"/>
</dbReference>
<dbReference type="OrthoDB" id="40579at2759"/>
<dbReference type="Gene3D" id="3.40.50.1000">
    <property type="entry name" value="HAD superfamily/HAD-like"/>
    <property type="match status" value="1"/>
</dbReference>
<dbReference type="AlphaFoldDB" id="A0A0M3K900"/>
<evidence type="ECO:0000313" key="2">
    <source>
        <dbReference type="Proteomes" id="UP000267096"/>
    </source>
</evidence>